<sequence length="329" mass="38746">MSFLKELLGVEDTLKKPHTRISSQEAHQLWNLSQMHHIFLNNIRLNINFVHDKDFKYVLKKHCDYFQTEVEKIETIMEKYSLKSAKPSPPNINLPERVELMQDENIANLLYVFLKANISVQIKTINDAIFSDQLRQIFIEFIKEAVNKLHQYIEYLKSKNWIEYPPLYKSSKTGEEIAANEIYHLWEHLNYRYVHIHQTKIYTGFVSDNDFKLILNKGITVLQKQTAELEKLLSKHGVTLPTKFPNSIPYPQTTEILGDEYIFNMVLNGMQNAAFLHGASIQEMIVDKEVRSFFKQLLFSEIEMIDQLIKYGKTKNWMSSLPKLKRTQE</sequence>
<dbReference type="Proteomes" id="UP000774000">
    <property type="component" value="Unassembled WGS sequence"/>
</dbReference>
<proteinExistence type="predicted"/>
<keyword evidence="1" id="KW-0167">Capsid protein</keyword>
<dbReference type="Pfam" id="PF11553">
    <property type="entry name" value="DUF3231"/>
    <property type="match status" value="2"/>
</dbReference>
<dbReference type="AlphaFoldDB" id="A0A939BSS5"/>
<accession>A0A939BSS5</accession>
<comment type="caution">
    <text evidence="1">The sequence shown here is derived from an EMBL/GenBank/DDBJ whole genome shotgun (WGS) entry which is preliminary data.</text>
</comment>
<name>A0A939BSS5_9FIRM</name>
<dbReference type="Gene3D" id="1.20.1260.10">
    <property type="match status" value="2"/>
</dbReference>
<organism evidence="1 2">
    <name type="scientific">Halanaerobacter jeridensis</name>
    <dbReference type="NCBI Taxonomy" id="706427"/>
    <lineage>
        <taxon>Bacteria</taxon>
        <taxon>Bacillati</taxon>
        <taxon>Bacillota</taxon>
        <taxon>Clostridia</taxon>
        <taxon>Halanaerobiales</taxon>
        <taxon>Halobacteroidaceae</taxon>
        <taxon>Halanaerobacter</taxon>
    </lineage>
</organism>
<keyword evidence="2" id="KW-1185">Reference proteome</keyword>
<keyword evidence="1" id="KW-0946">Virion</keyword>
<dbReference type="InterPro" id="IPR021617">
    <property type="entry name" value="DUF3231"/>
</dbReference>
<dbReference type="InterPro" id="IPR012347">
    <property type="entry name" value="Ferritin-like"/>
</dbReference>
<dbReference type="EMBL" id="JAFBDQ010000012">
    <property type="protein sequence ID" value="MBM7557451.1"/>
    <property type="molecule type" value="Genomic_DNA"/>
</dbReference>
<dbReference type="RefSeq" id="WP_204702199.1">
    <property type="nucleotide sequence ID" value="NZ_JAFBDQ010000012.1"/>
</dbReference>
<evidence type="ECO:0000313" key="1">
    <source>
        <dbReference type="EMBL" id="MBM7557451.1"/>
    </source>
</evidence>
<protein>
    <submittedName>
        <fullName evidence="1">Spore coat protein CotF</fullName>
    </submittedName>
</protein>
<reference evidence="1" key="1">
    <citation type="submission" date="2021-01" db="EMBL/GenBank/DDBJ databases">
        <title>Genomic Encyclopedia of Type Strains, Phase IV (KMG-IV): sequencing the most valuable type-strain genomes for metagenomic binning, comparative biology and taxonomic classification.</title>
        <authorList>
            <person name="Goeker M."/>
        </authorList>
    </citation>
    <scope>NUCLEOTIDE SEQUENCE</scope>
    <source>
        <strain evidence="1">DSM 23230</strain>
    </source>
</reference>
<evidence type="ECO:0000313" key="2">
    <source>
        <dbReference type="Proteomes" id="UP000774000"/>
    </source>
</evidence>
<gene>
    <name evidence="1" type="ORF">JOC47_002317</name>
</gene>